<evidence type="ECO:0000313" key="2">
    <source>
        <dbReference type="Proteomes" id="UP000610303"/>
    </source>
</evidence>
<gene>
    <name evidence="1" type="ORF">GCM10010196_08950</name>
</gene>
<dbReference type="Proteomes" id="UP000610303">
    <property type="component" value="Unassembled WGS sequence"/>
</dbReference>
<protein>
    <submittedName>
        <fullName evidence="1">Uncharacterized protein</fullName>
    </submittedName>
</protein>
<dbReference type="EMBL" id="BMRJ01000001">
    <property type="protein sequence ID" value="GGR18091.1"/>
    <property type="molecule type" value="Genomic_DNA"/>
</dbReference>
<reference evidence="1" key="1">
    <citation type="journal article" date="2014" name="Int. J. Syst. Evol. Microbiol.">
        <title>Complete genome sequence of Corynebacterium casei LMG S-19264T (=DSM 44701T), isolated from a smear-ripened cheese.</title>
        <authorList>
            <consortium name="US DOE Joint Genome Institute (JGI-PGF)"/>
            <person name="Walter F."/>
            <person name="Albersmeier A."/>
            <person name="Kalinowski J."/>
            <person name="Ruckert C."/>
        </authorList>
    </citation>
    <scope>NUCLEOTIDE SEQUENCE</scope>
    <source>
        <strain evidence="1">JCM 3346</strain>
    </source>
</reference>
<dbReference type="AlphaFoldDB" id="A0A918F849"/>
<comment type="caution">
    <text evidence="1">The sequence shown here is derived from an EMBL/GenBank/DDBJ whole genome shotgun (WGS) entry which is preliminary data.</text>
</comment>
<accession>A0A918F849</accession>
<proteinExistence type="predicted"/>
<name>A0A918F849_AGRME</name>
<reference evidence="1" key="2">
    <citation type="submission" date="2020-09" db="EMBL/GenBank/DDBJ databases">
        <authorList>
            <person name="Sun Q."/>
            <person name="Ohkuma M."/>
        </authorList>
    </citation>
    <scope>NUCLEOTIDE SEQUENCE</scope>
    <source>
        <strain evidence="1">JCM 3346</strain>
    </source>
</reference>
<sequence>MGEQRLGVLGVEAAGIGAEDAVQRVVGAVPVLAVGVLAVRGRMRRGVGQCVDVHELGREGVQQERLESAGVVGRDRRRRGLAERAGHGAERGIRAVPAIGDPLDQLALLLGEVAAQDDGAAHAQLREPREALAEQRLDRLGGVAHERPRVARVLAADRVVGGGKHDAAVLLGRSQADAVGGERVEADRQVRAVELERAERQVRDGGVRQARLDLLGAQPLDRG</sequence>
<organism evidence="1 2">
    <name type="scientific">Agromyces mediolanus</name>
    <name type="common">Corynebacterium mediolanum</name>
    <dbReference type="NCBI Taxonomy" id="41986"/>
    <lineage>
        <taxon>Bacteria</taxon>
        <taxon>Bacillati</taxon>
        <taxon>Actinomycetota</taxon>
        <taxon>Actinomycetes</taxon>
        <taxon>Micrococcales</taxon>
        <taxon>Microbacteriaceae</taxon>
        <taxon>Agromyces</taxon>
    </lineage>
</organism>
<evidence type="ECO:0000313" key="1">
    <source>
        <dbReference type="EMBL" id="GGR18091.1"/>
    </source>
</evidence>
<keyword evidence="2" id="KW-1185">Reference proteome</keyword>